<keyword evidence="1" id="KW-0812">Transmembrane</keyword>
<reference evidence="2 3" key="1">
    <citation type="submission" date="2024-09" db="EMBL/GenBank/DDBJ databases">
        <title>Genome sequencing and assembly of Phytophthora oleae, isolate VK10A, causative agent of rot of olive drupes.</title>
        <authorList>
            <person name="Conti Taguali S."/>
            <person name="Riolo M."/>
            <person name="La Spada F."/>
            <person name="Cacciola S.O."/>
            <person name="Dionisio G."/>
        </authorList>
    </citation>
    <scope>NUCLEOTIDE SEQUENCE [LARGE SCALE GENOMIC DNA]</scope>
    <source>
        <strain evidence="2 3">VK10A</strain>
    </source>
</reference>
<evidence type="ECO:0000256" key="1">
    <source>
        <dbReference type="SAM" id="Phobius"/>
    </source>
</evidence>
<evidence type="ECO:0000313" key="3">
    <source>
        <dbReference type="Proteomes" id="UP001632037"/>
    </source>
</evidence>
<organism evidence="2 3">
    <name type="scientific">Phytophthora oleae</name>
    <dbReference type="NCBI Taxonomy" id="2107226"/>
    <lineage>
        <taxon>Eukaryota</taxon>
        <taxon>Sar</taxon>
        <taxon>Stramenopiles</taxon>
        <taxon>Oomycota</taxon>
        <taxon>Peronosporomycetes</taxon>
        <taxon>Peronosporales</taxon>
        <taxon>Peronosporaceae</taxon>
        <taxon>Phytophthora</taxon>
    </lineage>
</organism>
<evidence type="ECO:0000313" key="2">
    <source>
        <dbReference type="EMBL" id="KAL3667729.1"/>
    </source>
</evidence>
<feature type="transmembrane region" description="Helical" evidence="1">
    <location>
        <begin position="41"/>
        <end position="63"/>
    </location>
</feature>
<protein>
    <submittedName>
        <fullName evidence="2">Uncharacterized protein</fullName>
    </submittedName>
</protein>
<dbReference type="AlphaFoldDB" id="A0ABD3FRX5"/>
<accession>A0ABD3FRX5</accession>
<comment type="caution">
    <text evidence="2">The sequence shown here is derived from an EMBL/GenBank/DDBJ whole genome shotgun (WGS) entry which is preliminary data.</text>
</comment>
<sequence length="139" mass="15835">MYHEIYRRACSKSPPLLRQVLLKDVCEVVAVKSYGSVSPGWIVLLFFKFLAFVVPLGGSIMLLMIGSEYSEIGRAYLGSDAASLIIWFFSVIFCCRVKPTPEIVFGTRCHFSVFAIRIMEKPDRIRFLEEITMLVSKNQ</sequence>
<dbReference type="EMBL" id="JBIMZQ010000013">
    <property type="protein sequence ID" value="KAL3667729.1"/>
    <property type="molecule type" value="Genomic_DNA"/>
</dbReference>
<dbReference type="Proteomes" id="UP001632037">
    <property type="component" value="Unassembled WGS sequence"/>
</dbReference>
<name>A0ABD3FRX5_9STRA</name>
<keyword evidence="3" id="KW-1185">Reference proteome</keyword>
<keyword evidence="1" id="KW-0472">Membrane</keyword>
<proteinExistence type="predicted"/>
<feature type="transmembrane region" description="Helical" evidence="1">
    <location>
        <begin position="75"/>
        <end position="93"/>
    </location>
</feature>
<gene>
    <name evidence="2" type="ORF">V7S43_007282</name>
</gene>
<keyword evidence="1" id="KW-1133">Transmembrane helix</keyword>